<protein>
    <recommendedName>
        <fullName evidence="3">Synaptic plasticity regulator PANTS</fullName>
    </recommendedName>
    <alternativeName>
        <fullName evidence="4">Plasticity-associated neural transcript short</fullName>
    </alternativeName>
</protein>
<dbReference type="PANTHER" id="PTHR28052">
    <property type="entry name" value="UPF0545 PROTEIN C22ORF39"/>
    <property type="match status" value="1"/>
</dbReference>
<evidence type="ECO:0000256" key="4">
    <source>
        <dbReference type="ARBA" id="ARBA00044235"/>
    </source>
</evidence>
<keyword evidence="9" id="KW-1185">Reference proteome</keyword>
<dbReference type="AlphaFoldDB" id="A0A813U2I4"/>
<evidence type="ECO:0000313" key="8">
    <source>
        <dbReference type="EMBL" id="CAF4096216.1"/>
    </source>
</evidence>
<dbReference type="InterPro" id="IPR021475">
    <property type="entry name" value="Pants/Emi1-like"/>
</dbReference>
<dbReference type="Proteomes" id="UP000677228">
    <property type="component" value="Unassembled WGS sequence"/>
</dbReference>
<dbReference type="EMBL" id="CAJOBC010000629">
    <property type="protein sequence ID" value="CAF3608854.1"/>
    <property type="molecule type" value="Genomic_DNA"/>
</dbReference>
<organism evidence="5 9">
    <name type="scientific">Didymodactylos carnosus</name>
    <dbReference type="NCBI Taxonomy" id="1234261"/>
    <lineage>
        <taxon>Eukaryota</taxon>
        <taxon>Metazoa</taxon>
        <taxon>Spiralia</taxon>
        <taxon>Gnathifera</taxon>
        <taxon>Rotifera</taxon>
        <taxon>Eurotatoria</taxon>
        <taxon>Bdelloidea</taxon>
        <taxon>Philodinida</taxon>
        <taxon>Philodinidae</taxon>
        <taxon>Didymodactylos</taxon>
    </lineage>
</organism>
<dbReference type="Proteomes" id="UP000681722">
    <property type="component" value="Unassembled WGS sequence"/>
</dbReference>
<comment type="subcellular location">
    <subcellularLocation>
        <location evidence="2">Synaptic cleft</location>
    </subcellularLocation>
</comment>
<dbReference type="EMBL" id="CAJOBA010040528">
    <property type="protein sequence ID" value="CAF4096216.1"/>
    <property type="molecule type" value="Genomic_DNA"/>
</dbReference>
<comment type="similarity">
    <text evidence="1">Belongs to the UPF0545 family.</text>
</comment>
<evidence type="ECO:0000256" key="2">
    <source>
        <dbReference type="ARBA" id="ARBA00043942"/>
    </source>
</evidence>
<proteinExistence type="inferred from homology"/>
<dbReference type="Proteomes" id="UP000682733">
    <property type="component" value="Unassembled WGS sequence"/>
</dbReference>
<accession>A0A813U2I4</accession>
<name>A0A813U2I4_9BILA</name>
<dbReference type="EMBL" id="CAJNOK010018954">
    <property type="protein sequence ID" value="CAF1291365.1"/>
    <property type="molecule type" value="Genomic_DNA"/>
</dbReference>
<dbReference type="Pfam" id="PF11326">
    <property type="entry name" value="PANTS-like"/>
    <property type="match status" value="1"/>
</dbReference>
<sequence length="148" mass="17676">MQSSNVVKDPHTSLPNQWLIKSCEEYNDEVKYCRSLRGKLTHRYIHGYKEDCSPKIEAMHNCVYWTQRGDIDNLKELISYEEQRLLRRKHASMMNNVWEYRTEPPSDWNSPLPEWAVKRAKEIGEYEVKDKDETSQVKKIMQTYCTIS</sequence>
<dbReference type="Proteomes" id="UP000663829">
    <property type="component" value="Unassembled WGS sequence"/>
</dbReference>
<dbReference type="GO" id="GO:0043083">
    <property type="term" value="C:synaptic cleft"/>
    <property type="evidence" value="ECO:0007669"/>
    <property type="project" value="UniProtKB-SubCell"/>
</dbReference>
<dbReference type="EMBL" id="CAJNOQ010000629">
    <property type="protein sequence ID" value="CAF0822328.1"/>
    <property type="molecule type" value="Genomic_DNA"/>
</dbReference>
<dbReference type="PANTHER" id="PTHR28052:SF1">
    <property type="entry name" value="UPF0545 PROTEIN C22ORF39"/>
    <property type="match status" value="1"/>
</dbReference>
<evidence type="ECO:0000313" key="9">
    <source>
        <dbReference type="Proteomes" id="UP000663829"/>
    </source>
</evidence>
<evidence type="ECO:0000313" key="7">
    <source>
        <dbReference type="EMBL" id="CAF3608854.1"/>
    </source>
</evidence>
<dbReference type="OrthoDB" id="5946508at2759"/>
<gene>
    <name evidence="5" type="ORF">GPM918_LOCUS4612</name>
    <name evidence="6" type="ORF">OVA965_LOCUS28110</name>
    <name evidence="7" type="ORF">SRO942_LOCUS4613</name>
    <name evidence="8" type="ORF">TMI583_LOCUS28862</name>
</gene>
<comment type="caution">
    <text evidence="5">The sequence shown here is derived from an EMBL/GenBank/DDBJ whole genome shotgun (WGS) entry which is preliminary data.</text>
</comment>
<evidence type="ECO:0000256" key="1">
    <source>
        <dbReference type="ARBA" id="ARBA00006412"/>
    </source>
</evidence>
<evidence type="ECO:0000313" key="5">
    <source>
        <dbReference type="EMBL" id="CAF0822328.1"/>
    </source>
</evidence>
<reference evidence="5" key="1">
    <citation type="submission" date="2021-02" db="EMBL/GenBank/DDBJ databases">
        <authorList>
            <person name="Nowell W R."/>
        </authorList>
    </citation>
    <scope>NUCLEOTIDE SEQUENCE</scope>
</reference>
<evidence type="ECO:0000313" key="6">
    <source>
        <dbReference type="EMBL" id="CAF1291365.1"/>
    </source>
</evidence>
<evidence type="ECO:0000256" key="3">
    <source>
        <dbReference type="ARBA" id="ARBA00044072"/>
    </source>
</evidence>